<name>A0A7W6HX24_9BACT</name>
<gene>
    <name evidence="1" type="ORF">GGR14_002354</name>
</gene>
<accession>A0A7W6HX24</accession>
<protein>
    <submittedName>
        <fullName evidence="1">Uncharacterized protein</fullName>
    </submittedName>
</protein>
<evidence type="ECO:0000313" key="2">
    <source>
        <dbReference type="Proteomes" id="UP000546007"/>
    </source>
</evidence>
<dbReference type="Proteomes" id="UP000546007">
    <property type="component" value="Unassembled WGS sequence"/>
</dbReference>
<evidence type="ECO:0000313" key="1">
    <source>
        <dbReference type="EMBL" id="MBB4026560.1"/>
    </source>
</evidence>
<dbReference type="GeneID" id="93101802"/>
<keyword evidence="2" id="KW-1185">Reference proteome</keyword>
<organism evidence="1 2">
    <name type="scientific">Butyricimonas faecihominis</name>
    <dbReference type="NCBI Taxonomy" id="1472416"/>
    <lineage>
        <taxon>Bacteria</taxon>
        <taxon>Pseudomonadati</taxon>
        <taxon>Bacteroidota</taxon>
        <taxon>Bacteroidia</taxon>
        <taxon>Bacteroidales</taxon>
        <taxon>Odoribacteraceae</taxon>
        <taxon>Butyricimonas</taxon>
    </lineage>
</organism>
<dbReference type="AlphaFoldDB" id="A0A7W6HX24"/>
<reference evidence="1 2" key="1">
    <citation type="submission" date="2020-08" db="EMBL/GenBank/DDBJ databases">
        <title>Genomic Encyclopedia of Type Strains, Phase IV (KMG-IV): sequencing the most valuable type-strain genomes for metagenomic binning, comparative biology and taxonomic classification.</title>
        <authorList>
            <person name="Goeker M."/>
        </authorList>
    </citation>
    <scope>NUCLEOTIDE SEQUENCE [LARGE SCALE GENOMIC DNA]</scope>
    <source>
        <strain evidence="1 2">DSM 105721</strain>
    </source>
</reference>
<dbReference type="EMBL" id="JACIES010000005">
    <property type="protein sequence ID" value="MBB4026560.1"/>
    <property type="molecule type" value="Genomic_DNA"/>
</dbReference>
<comment type="caution">
    <text evidence="1">The sequence shown here is derived from an EMBL/GenBank/DDBJ whole genome shotgun (WGS) entry which is preliminary data.</text>
</comment>
<dbReference type="RefSeq" id="WP_164719573.1">
    <property type="nucleotide sequence ID" value="NZ_AP028155.1"/>
</dbReference>
<proteinExistence type="predicted"/>
<sequence>MVKKKQWKNLRVENKFHTQIFHLSHFYSKPIPRHLTRGDEEFDIKTSITFMYYKVDSS</sequence>